<dbReference type="EMBL" id="KC131130">
    <property type="protein sequence ID" value="AGB07266.1"/>
    <property type="molecule type" value="Genomic_DNA"/>
</dbReference>
<dbReference type="OrthoDB" id="27997at10239"/>
<protein>
    <submittedName>
        <fullName evidence="1">Uncharacterized protein</fullName>
    </submittedName>
</protein>
<dbReference type="RefSeq" id="YP_009626128.1">
    <property type="nucleotide sequence ID" value="NC_042136.1"/>
</dbReference>
<proteinExistence type="predicted"/>
<dbReference type="Proteomes" id="UP000272155">
    <property type="component" value="Segment"/>
</dbReference>
<accession>V9M0B1</accession>
<evidence type="ECO:0000313" key="1">
    <source>
        <dbReference type="EMBL" id="AGB07266.1"/>
    </source>
</evidence>
<evidence type="ECO:0000313" key="2">
    <source>
        <dbReference type="Proteomes" id="UP000272155"/>
    </source>
</evidence>
<reference evidence="1 2" key="1">
    <citation type="submission" date="2012-11" db="EMBL/GenBank/DDBJ databases">
        <title>Complete genome sequence of a novel phiKZ-like Vibrio phage.</title>
        <authorList>
            <person name="Luo Z."/>
            <person name="Yu Y."/>
        </authorList>
    </citation>
    <scope>NUCLEOTIDE SEQUENCE [LARGE SCALE GENOMIC DNA]</scope>
</reference>
<keyword evidence="2" id="KW-1185">Reference proteome</keyword>
<name>V9M0B1_9CAUD</name>
<dbReference type="KEGG" id="vg:40103028"/>
<sequence>MCDVLNHSVPFLSLALDLSELDDFKAKLQQIHDMENLPLDIPDDVGELCKHILYGKQWYRGDSELPTLVSVVFWSWLSIDGTIKGILDRARRYFYLLGELNFKFFEHLNVLYHDYNKHKQ</sequence>
<organism evidence="1 2">
    <name type="scientific">Vibrio phage VP4B</name>
    <dbReference type="NCBI Taxonomy" id="1262540"/>
    <lineage>
        <taxon>Viruses</taxon>
        <taxon>Duplodnaviria</taxon>
        <taxon>Heunggongvirae</taxon>
        <taxon>Uroviricota</taxon>
        <taxon>Caudoviricetes</taxon>
        <taxon>Chimalliviridae</taxon>
        <taxon>Gorgonvirinae</taxon>
        <taxon>Tidunavirus</taxon>
        <taxon>Tidunavirus VP4B</taxon>
    </lineage>
</organism>
<dbReference type="GeneID" id="40103028"/>